<dbReference type="EMBL" id="KV921926">
    <property type="protein sequence ID" value="ORE06311.1"/>
    <property type="molecule type" value="Genomic_DNA"/>
</dbReference>
<accession>A0A1X0R2V4</accession>
<dbReference type="VEuPathDB" id="FungiDB:BCV72DRAFT_242162"/>
<proteinExistence type="predicted"/>
<reference evidence="1" key="1">
    <citation type="journal article" date="2016" name="Proc. Natl. Acad. Sci. U.S.A.">
        <title>Lipid metabolic changes in an early divergent fungus govern the establishment of a mutualistic symbiosis with endobacteria.</title>
        <authorList>
            <person name="Lastovetsky O.A."/>
            <person name="Gaspar M.L."/>
            <person name="Mondo S.J."/>
            <person name="LaButti K.M."/>
            <person name="Sandor L."/>
            <person name="Grigoriev I.V."/>
            <person name="Henry S.A."/>
            <person name="Pawlowska T.E."/>
        </authorList>
    </citation>
    <scope>NUCLEOTIDE SEQUENCE [LARGE SCALE GENOMIC DNA]</scope>
    <source>
        <strain evidence="1">ATCC 52814</strain>
    </source>
</reference>
<sequence length="203" mass="22217">MTTKNSDDITAFLRPSVKYPPIAANSSSKSAIYVPTAPPVATFKERILRNYSRFYACQRWGGYSARFALKGFSPAHPLYVKRAEEGAVGLACFIVRLVAVNAPISAETQDKVAQLFLSLVPPSSGTIVADPLAFARRFSNDSSTNEKTKVLLECIIKVLNSSNYARPQQAINGALCTKLHDAIIRQKCHSANNYGISKKAYLL</sequence>
<protein>
    <submittedName>
        <fullName evidence="1">Uncharacterized protein</fullName>
    </submittedName>
</protein>
<name>A0A1X0R2V4_RHIZD</name>
<gene>
    <name evidence="1" type="ORF">BCV72DRAFT_242162</name>
</gene>
<dbReference type="AlphaFoldDB" id="A0A1X0R2V4"/>
<organism evidence="1">
    <name type="scientific">Rhizopus microsporus var. microsporus</name>
    <dbReference type="NCBI Taxonomy" id="86635"/>
    <lineage>
        <taxon>Eukaryota</taxon>
        <taxon>Fungi</taxon>
        <taxon>Fungi incertae sedis</taxon>
        <taxon>Mucoromycota</taxon>
        <taxon>Mucoromycotina</taxon>
        <taxon>Mucoromycetes</taxon>
        <taxon>Mucorales</taxon>
        <taxon>Mucorineae</taxon>
        <taxon>Rhizopodaceae</taxon>
        <taxon>Rhizopus</taxon>
    </lineage>
</organism>
<evidence type="ECO:0000313" key="1">
    <source>
        <dbReference type="EMBL" id="ORE06311.1"/>
    </source>
</evidence>
<dbReference type="Proteomes" id="UP000242414">
    <property type="component" value="Unassembled WGS sequence"/>
</dbReference>